<proteinExistence type="predicted"/>
<dbReference type="AlphaFoldDB" id="A0A0A9H3U0"/>
<organism evidence="2">
    <name type="scientific">Arundo donax</name>
    <name type="common">Giant reed</name>
    <name type="synonym">Donax arundinaceus</name>
    <dbReference type="NCBI Taxonomy" id="35708"/>
    <lineage>
        <taxon>Eukaryota</taxon>
        <taxon>Viridiplantae</taxon>
        <taxon>Streptophyta</taxon>
        <taxon>Embryophyta</taxon>
        <taxon>Tracheophyta</taxon>
        <taxon>Spermatophyta</taxon>
        <taxon>Magnoliopsida</taxon>
        <taxon>Liliopsida</taxon>
        <taxon>Poales</taxon>
        <taxon>Poaceae</taxon>
        <taxon>PACMAD clade</taxon>
        <taxon>Arundinoideae</taxon>
        <taxon>Arundineae</taxon>
        <taxon>Arundo</taxon>
    </lineage>
</organism>
<reference evidence="2" key="1">
    <citation type="submission" date="2014-09" db="EMBL/GenBank/DDBJ databases">
        <authorList>
            <person name="Magalhaes I.L.F."/>
            <person name="Oliveira U."/>
            <person name="Santos F.R."/>
            <person name="Vidigal T.H.D.A."/>
            <person name="Brescovit A.D."/>
            <person name="Santos A.J."/>
        </authorList>
    </citation>
    <scope>NUCLEOTIDE SEQUENCE</scope>
    <source>
        <tissue evidence="2">Shoot tissue taken approximately 20 cm above the soil surface</tissue>
    </source>
</reference>
<dbReference type="EMBL" id="GBRH01166016">
    <property type="protein sequence ID" value="JAE31880.1"/>
    <property type="molecule type" value="Transcribed_RNA"/>
</dbReference>
<feature type="compositionally biased region" description="Basic residues" evidence="1">
    <location>
        <begin position="28"/>
        <end position="38"/>
    </location>
</feature>
<sequence length="74" mass="8295">MLVILSEGHADPLCLDPRLPALTLPHASRPRPQHRHLTLRAEHPTIGEPEEQEKDRVTIPHGHFGLSPSLSIFQ</sequence>
<evidence type="ECO:0000313" key="2">
    <source>
        <dbReference type="EMBL" id="JAE31880.1"/>
    </source>
</evidence>
<name>A0A0A9H3U0_ARUDO</name>
<evidence type="ECO:0000256" key="1">
    <source>
        <dbReference type="SAM" id="MobiDB-lite"/>
    </source>
</evidence>
<reference evidence="2" key="2">
    <citation type="journal article" date="2015" name="Data Brief">
        <title>Shoot transcriptome of the giant reed, Arundo donax.</title>
        <authorList>
            <person name="Barrero R.A."/>
            <person name="Guerrero F.D."/>
            <person name="Moolhuijzen P."/>
            <person name="Goolsby J.A."/>
            <person name="Tidwell J."/>
            <person name="Bellgard S.E."/>
            <person name="Bellgard M.I."/>
        </authorList>
    </citation>
    <scope>NUCLEOTIDE SEQUENCE</scope>
    <source>
        <tissue evidence="2">Shoot tissue taken approximately 20 cm above the soil surface</tissue>
    </source>
</reference>
<feature type="region of interest" description="Disordered" evidence="1">
    <location>
        <begin position="25"/>
        <end position="74"/>
    </location>
</feature>
<accession>A0A0A9H3U0</accession>
<protein>
    <submittedName>
        <fullName evidence="2">Uncharacterized protein</fullName>
    </submittedName>
</protein>